<comment type="caution">
    <text evidence="3">The sequence shown here is derived from an EMBL/GenBank/DDBJ whole genome shotgun (WGS) entry which is preliminary data.</text>
</comment>
<evidence type="ECO:0000313" key="3">
    <source>
        <dbReference type="EMBL" id="GFP83785.1"/>
    </source>
</evidence>
<evidence type="ECO:0000259" key="2">
    <source>
        <dbReference type="Pfam" id="PF09732"/>
    </source>
</evidence>
<feature type="region of interest" description="Disordered" evidence="1">
    <location>
        <begin position="356"/>
        <end position="378"/>
    </location>
</feature>
<dbReference type="PANTHER" id="PTHR21737:SF4">
    <property type="entry name" value="SPLICING FACTOR CACTIN"/>
    <property type="match status" value="1"/>
</dbReference>
<gene>
    <name evidence="3" type="ORF">PHJA_000522000</name>
</gene>
<dbReference type="Pfam" id="PF09732">
    <property type="entry name" value="CactinC_cactus"/>
    <property type="match status" value="2"/>
</dbReference>
<feature type="region of interest" description="Disordered" evidence="1">
    <location>
        <begin position="93"/>
        <end position="142"/>
    </location>
</feature>
<accession>A0A830BIS3</accession>
<dbReference type="PANTHER" id="PTHR21737">
    <property type="entry name" value="POLYGLUTAMINE BINDING PROTEIN 1/MARVEL MEMBRANE-ASSOCIATING DOMAIN CONTAINING 3"/>
    <property type="match status" value="1"/>
</dbReference>
<evidence type="ECO:0000313" key="4">
    <source>
        <dbReference type="Proteomes" id="UP000653305"/>
    </source>
</evidence>
<dbReference type="GO" id="GO:0005737">
    <property type="term" value="C:cytoplasm"/>
    <property type="evidence" value="ECO:0007669"/>
    <property type="project" value="TreeGrafter"/>
</dbReference>
<dbReference type="GO" id="GO:0045292">
    <property type="term" value="P:mRNA cis splicing, via spliceosome"/>
    <property type="evidence" value="ECO:0007669"/>
    <property type="project" value="TreeGrafter"/>
</dbReference>
<dbReference type="Proteomes" id="UP000653305">
    <property type="component" value="Unassembled WGS sequence"/>
</dbReference>
<feature type="domain" description="Splicing factor Cactin C-terminal" evidence="2">
    <location>
        <begin position="139"/>
        <end position="254"/>
    </location>
</feature>
<sequence length="861" mass="98794">MAWDRRRRINHDAIADYLHRRAVRFSQKLKKQSTYEKFVWDKKIQRDVLDLEGDLDLYFSIEAEMKRQRLRQSEIDGLRRRRDERMKKRMLFLSHQNKHNNSPPISDSDSDPHENEDFAPPKSVTTPPHEDDDSSEEDKGLRKPRFVYRVQTGYEWNKYNRTHYDHDSPPPKFVQGYKFDVYYPDLVHPPTYQVLKDGDSVDTCILRFHGGPPYQDLAFRVVNGGDWDHSSKRGFRCTFEGGVLRLYFNFKRCRRQIQRQSEIDRLRKRRDERMKKRILFLFDQNKSEEEIQQHNSPILSENEEFQAAAPPNMRMMMIHQTTTKLKAEIHLMAPTYQVLKDGDSVNTCILRFDGGLPKSVTTPPHEDDDSSEEDKGLRKPRFVYRVQNGYEWNKYNRTHYDHDSPPPKFVQGYKFDVYYPDLVHQSKAPTYQVLKDGDSVDTCILRFHGGPPYQDLAFRVVNGGDWDHSSKRGFRCTCEGGLLRLYFNSKRCSCFLAKLQQIVLRNLIWIKRNNSGMGGRGLEAGGGRSNFNRLHCTGWIEMGANRSSNQAQNSFTPLHLDEFPPFAPSKSGAKNRESENHPKSNAEITVAKFVDFTVAAAENDETAESLSQDDSRSACIYIMSDNAMYEDYDTIMNEHEENDYEEKIYEVISQNHANLIDIQQPSPLIYPPTDTLTAAIDEVTGWRREHERGGNKGTVFSPIPFEPDSLSGTATEQEAVSQGKGSLGILSAAMQALLSGSLKPLYQPADGATWDPDGRMILLSFSESSTLGSIYFASKPPSLVKDQKTWALSSAIVLFCWLTDAHLIPVELPEIKSLTDSQVIEKIAWDASGERLAISYRDGDELYKVDSFGALGTVRSQ</sequence>
<dbReference type="AlphaFoldDB" id="A0A830BIS3"/>
<proteinExistence type="predicted"/>
<feature type="domain" description="Splicing factor Cactin C-terminal" evidence="2">
    <location>
        <begin position="375"/>
        <end position="491"/>
    </location>
</feature>
<dbReference type="InterPro" id="IPR019134">
    <property type="entry name" value="Cactin_C"/>
</dbReference>
<organism evidence="3 4">
    <name type="scientific">Phtheirospermum japonicum</name>
    <dbReference type="NCBI Taxonomy" id="374723"/>
    <lineage>
        <taxon>Eukaryota</taxon>
        <taxon>Viridiplantae</taxon>
        <taxon>Streptophyta</taxon>
        <taxon>Embryophyta</taxon>
        <taxon>Tracheophyta</taxon>
        <taxon>Spermatophyta</taxon>
        <taxon>Magnoliopsida</taxon>
        <taxon>eudicotyledons</taxon>
        <taxon>Gunneridae</taxon>
        <taxon>Pentapetalae</taxon>
        <taxon>asterids</taxon>
        <taxon>lamiids</taxon>
        <taxon>Lamiales</taxon>
        <taxon>Orobanchaceae</taxon>
        <taxon>Orobanchaceae incertae sedis</taxon>
        <taxon>Phtheirospermum</taxon>
    </lineage>
</organism>
<keyword evidence="4" id="KW-1185">Reference proteome</keyword>
<reference evidence="3" key="1">
    <citation type="submission" date="2020-07" db="EMBL/GenBank/DDBJ databases">
        <title>Ethylene signaling mediates host invasion by parasitic plants.</title>
        <authorList>
            <person name="Yoshida S."/>
        </authorList>
    </citation>
    <scope>NUCLEOTIDE SEQUENCE</scope>
    <source>
        <strain evidence="3">Okayama</strain>
    </source>
</reference>
<dbReference type="EMBL" id="BMAC01000070">
    <property type="protein sequence ID" value="GFP83785.1"/>
    <property type="molecule type" value="Genomic_DNA"/>
</dbReference>
<dbReference type="SMART" id="SM01050">
    <property type="entry name" value="CactinC_cactus"/>
    <property type="match status" value="2"/>
</dbReference>
<protein>
    <submittedName>
        <fullName evidence="3">Aladin</fullName>
    </submittedName>
</protein>
<name>A0A830BIS3_9LAMI</name>
<dbReference type="GO" id="GO:0005681">
    <property type="term" value="C:spliceosomal complex"/>
    <property type="evidence" value="ECO:0007669"/>
    <property type="project" value="TreeGrafter"/>
</dbReference>
<evidence type="ECO:0000256" key="1">
    <source>
        <dbReference type="SAM" id="MobiDB-lite"/>
    </source>
</evidence>
<dbReference type="OrthoDB" id="265955at2759"/>